<dbReference type="EC" id="2.7.13.3" evidence="2"/>
<feature type="domain" description="Response regulatory" evidence="12">
    <location>
        <begin position="915"/>
        <end position="1030"/>
    </location>
</feature>
<evidence type="ECO:0000256" key="8">
    <source>
        <dbReference type="ARBA" id="ARBA00023163"/>
    </source>
</evidence>
<dbReference type="GO" id="GO:0043565">
    <property type="term" value="F:sequence-specific DNA binding"/>
    <property type="evidence" value="ECO:0007669"/>
    <property type="project" value="InterPro"/>
</dbReference>
<dbReference type="SMART" id="SM00448">
    <property type="entry name" value="REC"/>
    <property type="match status" value="1"/>
</dbReference>
<dbReference type="GO" id="GO:0005886">
    <property type="term" value="C:plasma membrane"/>
    <property type="evidence" value="ECO:0007669"/>
    <property type="project" value="UniProtKB-ARBA"/>
</dbReference>
<dbReference type="PRINTS" id="PR00344">
    <property type="entry name" value="BCTRLSENSOR"/>
</dbReference>
<dbReference type="CDD" id="cd00156">
    <property type="entry name" value="REC"/>
    <property type="match status" value="1"/>
</dbReference>
<dbReference type="SMART" id="SM00342">
    <property type="entry name" value="HTH_ARAC"/>
    <property type="match status" value="1"/>
</dbReference>
<dbReference type="Pfam" id="PF00072">
    <property type="entry name" value="Response_reg"/>
    <property type="match status" value="1"/>
</dbReference>
<dbReference type="SUPFAM" id="SSF46689">
    <property type="entry name" value="Homeodomain-like"/>
    <property type="match status" value="1"/>
</dbReference>
<reference evidence="13" key="2">
    <citation type="submission" date="2020-09" db="EMBL/GenBank/DDBJ databases">
        <authorList>
            <person name="Sun Q."/>
            <person name="Kim S."/>
        </authorList>
    </citation>
    <scope>NUCLEOTIDE SEQUENCE</scope>
    <source>
        <strain evidence="13">KCTC 22164</strain>
    </source>
</reference>
<dbReference type="InterPro" id="IPR003594">
    <property type="entry name" value="HATPase_dom"/>
</dbReference>
<evidence type="ECO:0000256" key="9">
    <source>
        <dbReference type="PROSITE-ProRule" id="PRU00169"/>
    </source>
</evidence>
<evidence type="ECO:0000256" key="3">
    <source>
        <dbReference type="ARBA" id="ARBA00022553"/>
    </source>
</evidence>
<dbReference type="SUPFAM" id="SSF63829">
    <property type="entry name" value="Calcium-dependent phosphotriesterase"/>
    <property type="match status" value="1"/>
</dbReference>
<keyword evidence="6" id="KW-0805">Transcription regulation</keyword>
<reference evidence="13" key="1">
    <citation type="journal article" date="2014" name="Int. J. Syst. Evol. Microbiol.">
        <title>Complete genome sequence of Corynebacterium casei LMG S-19264T (=DSM 44701T), isolated from a smear-ripened cheese.</title>
        <authorList>
            <consortium name="US DOE Joint Genome Institute (JGI-PGF)"/>
            <person name="Walter F."/>
            <person name="Albersmeier A."/>
            <person name="Kalinowski J."/>
            <person name="Ruckert C."/>
        </authorList>
    </citation>
    <scope>NUCLEOTIDE SEQUENCE</scope>
    <source>
        <strain evidence="13">KCTC 22164</strain>
    </source>
</reference>
<evidence type="ECO:0000313" key="14">
    <source>
        <dbReference type="Proteomes" id="UP000631300"/>
    </source>
</evidence>
<organism evidence="13 14">
    <name type="scientific">Alteromonas halophila</name>
    <dbReference type="NCBI Taxonomy" id="516698"/>
    <lineage>
        <taxon>Bacteria</taxon>
        <taxon>Pseudomonadati</taxon>
        <taxon>Pseudomonadota</taxon>
        <taxon>Gammaproteobacteria</taxon>
        <taxon>Alteromonadales</taxon>
        <taxon>Alteromonadaceae</taxon>
        <taxon>Alteromonas/Salinimonas group</taxon>
        <taxon>Alteromonas</taxon>
    </lineage>
</organism>
<dbReference type="InterPro" id="IPR009057">
    <property type="entry name" value="Homeodomain-like_sf"/>
</dbReference>
<dbReference type="Proteomes" id="UP000631300">
    <property type="component" value="Unassembled WGS sequence"/>
</dbReference>
<evidence type="ECO:0000259" key="11">
    <source>
        <dbReference type="PROSITE" id="PS50109"/>
    </source>
</evidence>
<keyword evidence="14" id="KW-1185">Reference proteome</keyword>
<gene>
    <name evidence="13" type="ORF">GCM10007391_08550</name>
</gene>
<dbReference type="SUPFAM" id="SSF52172">
    <property type="entry name" value="CheY-like"/>
    <property type="match status" value="1"/>
</dbReference>
<sequence length="1176" mass="133628">MIVEELKAVNNIAIDELYSVSTLAPGIVLFAEKNRVIKYNTKSLDYEATSISKLYPKLSSITSLYSKGLLYIGGPEGIYVEADESAEVKFYAFSEKPVEQRSVTNIFAQKDGKVWVAAEELYQLSERKEELIAATSLTPMLNSYAINTVTGIAETSAGEILVNSTQQGLIVLPPGHEGIHFLHKKDNYFHHDDIDIARKEIFSIDEPPIVLTRERAFQLQEDSGLLREVKISSPVGIPRQRKCWLKLNSVFTNNEVRKLCWQKGAHIVNYSQDKLLVYGQNESEGKYHVLSGGKIVDEMTAPLNVTLTKQLDSGELISLDENGQVHIQISRFNWKLIPAEEIGSYVINCIVEWKADVLWLCTSGNGVIELNLKENTVQPLVDKELERFRFVRSGTKDSEGNIWLATNMGLVVYRNTDKKVFRLGAEDGIVDKDFHYDGMYLVDDKLILMGDKYSYLLDTKIMMDALAHQSTAKYSVKFLSFTTSNESEDELSFAEAGDRYRVNVEPGVETMSVVISPTNYTFRHHQRIEYRVKGMINDWQRSDKATATLTFSDLKTNYFIIEARVVDTRSQAEQPVSSLYVYIRPPFYLSWQAYLLYSALVLAFGFYVHKRYQNELREQVSQYSAEVFEQKEELAKSQQSIRHLVDAKQRLFTNISHELKTPLALIVGVLRKVSFDKEDEKQRSQRDILFRNAERVESLVQQLVEVEKLDSIRQLPKREYNVNNTVYAIVQSFAGLTEQRELTVDIKIHGKVKARLLEDTLEQVLSNLLGNAIKYTPDKGRIVISAAQKGTDLRLQVKDNGVGIDDKYKKTIFERFTRIEEVDGVKGVGVGLALINEIVKANKGWIELKSEHGEGSCFSVFFPQAGFDIPGYTDSEKSELKPNTDLPKQAEALQEEGSEDTLSVPDFIDESGLYKVLIVEDDRDFRSYVYNMLISRYACFTARTGKAAIDVFKTVKPHIVLTDCRMPDMDGLAFARYIRTQSDHPQTPIILLTAYNSQEIQEQRFASVVDCMLSKSLMEHELISHINNLISLRELTEQHLAQQLGASVSAGQINEPIPYFTNEKDQVFYTSLLATLEKNYTNVDFNRAAAAKALNMSERQLNRRMAVLFEYNFAEYLKRFRIKKAKIMLCEGRQITATAMDVGFCTASYFSNCFKDVTGLSPRAYQEANRNAEATS</sequence>
<accession>A0A918JJ05</accession>
<dbReference type="InterPro" id="IPR001789">
    <property type="entry name" value="Sig_transdc_resp-reg_receiver"/>
</dbReference>
<evidence type="ECO:0000256" key="2">
    <source>
        <dbReference type="ARBA" id="ARBA00012438"/>
    </source>
</evidence>
<dbReference type="InterPro" id="IPR036890">
    <property type="entry name" value="HATPase_C_sf"/>
</dbReference>
<dbReference type="Gene3D" id="3.30.565.10">
    <property type="entry name" value="Histidine kinase-like ATPase, C-terminal domain"/>
    <property type="match status" value="1"/>
</dbReference>
<dbReference type="Gene3D" id="1.10.10.60">
    <property type="entry name" value="Homeodomain-like"/>
    <property type="match status" value="1"/>
</dbReference>
<dbReference type="InterPro" id="IPR005467">
    <property type="entry name" value="His_kinase_dom"/>
</dbReference>
<dbReference type="PROSITE" id="PS50110">
    <property type="entry name" value="RESPONSE_REGULATORY"/>
    <property type="match status" value="1"/>
</dbReference>
<dbReference type="Pfam" id="PF02518">
    <property type="entry name" value="HATPase_c"/>
    <property type="match status" value="1"/>
</dbReference>
<comment type="caution">
    <text evidence="13">The sequence shown here is derived from an EMBL/GenBank/DDBJ whole genome shotgun (WGS) entry which is preliminary data.</text>
</comment>
<dbReference type="Pfam" id="PF00512">
    <property type="entry name" value="HisKA"/>
    <property type="match status" value="1"/>
</dbReference>
<dbReference type="Gene3D" id="2.130.10.10">
    <property type="entry name" value="YVTN repeat-like/Quinoprotein amine dehydrogenase"/>
    <property type="match status" value="2"/>
</dbReference>
<dbReference type="GO" id="GO:0000155">
    <property type="term" value="F:phosphorelay sensor kinase activity"/>
    <property type="evidence" value="ECO:0007669"/>
    <property type="project" value="InterPro"/>
</dbReference>
<dbReference type="InterPro" id="IPR013783">
    <property type="entry name" value="Ig-like_fold"/>
</dbReference>
<keyword evidence="7" id="KW-0238">DNA-binding</keyword>
<feature type="domain" description="Histidine kinase" evidence="11">
    <location>
        <begin position="654"/>
        <end position="866"/>
    </location>
</feature>
<dbReference type="InterPro" id="IPR011006">
    <property type="entry name" value="CheY-like_superfamily"/>
</dbReference>
<dbReference type="InterPro" id="IPR015943">
    <property type="entry name" value="WD40/YVTN_repeat-like_dom_sf"/>
</dbReference>
<dbReference type="FunFam" id="3.30.565.10:FF:000006">
    <property type="entry name" value="Sensor histidine kinase WalK"/>
    <property type="match status" value="1"/>
</dbReference>
<keyword evidence="8" id="KW-0804">Transcription</keyword>
<evidence type="ECO:0000313" key="13">
    <source>
        <dbReference type="EMBL" id="GGW78274.1"/>
    </source>
</evidence>
<keyword evidence="4" id="KW-0808">Transferase</keyword>
<dbReference type="EMBL" id="BMXP01000002">
    <property type="protein sequence ID" value="GGW78274.1"/>
    <property type="molecule type" value="Genomic_DNA"/>
</dbReference>
<evidence type="ECO:0000256" key="7">
    <source>
        <dbReference type="ARBA" id="ARBA00023125"/>
    </source>
</evidence>
<dbReference type="PANTHER" id="PTHR43547:SF2">
    <property type="entry name" value="HYBRID SIGNAL TRANSDUCTION HISTIDINE KINASE C"/>
    <property type="match status" value="1"/>
</dbReference>
<evidence type="ECO:0000259" key="12">
    <source>
        <dbReference type="PROSITE" id="PS50110"/>
    </source>
</evidence>
<evidence type="ECO:0000256" key="6">
    <source>
        <dbReference type="ARBA" id="ARBA00023015"/>
    </source>
</evidence>
<dbReference type="InterPro" id="IPR004358">
    <property type="entry name" value="Sig_transdc_His_kin-like_C"/>
</dbReference>
<keyword evidence="3 9" id="KW-0597">Phosphoprotein</keyword>
<dbReference type="CDD" id="cd00075">
    <property type="entry name" value="HATPase"/>
    <property type="match status" value="1"/>
</dbReference>
<feature type="modified residue" description="4-aspartylphosphate" evidence="9">
    <location>
        <position position="963"/>
    </location>
</feature>
<dbReference type="PROSITE" id="PS01124">
    <property type="entry name" value="HTH_ARAC_FAMILY_2"/>
    <property type="match status" value="1"/>
</dbReference>
<dbReference type="SMART" id="SM00387">
    <property type="entry name" value="HATPase_c"/>
    <property type="match status" value="1"/>
</dbReference>
<dbReference type="PANTHER" id="PTHR43547">
    <property type="entry name" value="TWO-COMPONENT HISTIDINE KINASE"/>
    <property type="match status" value="1"/>
</dbReference>
<dbReference type="Gene3D" id="1.10.287.130">
    <property type="match status" value="1"/>
</dbReference>
<dbReference type="SMART" id="SM00388">
    <property type="entry name" value="HisKA"/>
    <property type="match status" value="1"/>
</dbReference>
<dbReference type="InterPro" id="IPR018060">
    <property type="entry name" value="HTH_AraC"/>
</dbReference>
<evidence type="ECO:0000256" key="5">
    <source>
        <dbReference type="ARBA" id="ARBA00022777"/>
    </source>
</evidence>
<dbReference type="InterPro" id="IPR003661">
    <property type="entry name" value="HisK_dim/P_dom"/>
</dbReference>
<evidence type="ECO:0000259" key="10">
    <source>
        <dbReference type="PROSITE" id="PS01124"/>
    </source>
</evidence>
<dbReference type="Gene3D" id="3.40.50.2300">
    <property type="match status" value="1"/>
</dbReference>
<dbReference type="Pfam" id="PF12833">
    <property type="entry name" value="HTH_18"/>
    <property type="match status" value="1"/>
</dbReference>
<dbReference type="InterPro" id="IPR018062">
    <property type="entry name" value="HTH_AraC-typ_CS"/>
</dbReference>
<dbReference type="InterPro" id="IPR036097">
    <property type="entry name" value="HisK_dim/P_sf"/>
</dbReference>
<keyword evidence="5" id="KW-0418">Kinase</keyword>
<dbReference type="SUPFAM" id="SSF55874">
    <property type="entry name" value="ATPase domain of HSP90 chaperone/DNA topoisomerase II/histidine kinase"/>
    <property type="match status" value="1"/>
</dbReference>
<dbReference type="GO" id="GO:0003700">
    <property type="term" value="F:DNA-binding transcription factor activity"/>
    <property type="evidence" value="ECO:0007669"/>
    <property type="project" value="InterPro"/>
</dbReference>
<dbReference type="CDD" id="cd00082">
    <property type="entry name" value="HisKA"/>
    <property type="match status" value="1"/>
</dbReference>
<evidence type="ECO:0000256" key="4">
    <source>
        <dbReference type="ARBA" id="ARBA00022679"/>
    </source>
</evidence>
<comment type="catalytic activity">
    <reaction evidence="1">
        <text>ATP + protein L-histidine = ADP + protein N-phospho-L-histidine.</text>
        <dbReference type="EC" id="2.7.13.3"/>
    </reaction>
</comment>
<name>A0A918JJ05_9ALTE</name>
<dbReference type="PROSITE" id="PS50109">
    <property type="entry name" value="HIS_KIN"/>
    <property type="match status" value="1"/>
</dbReference>
<dbReference type="SUPFAM" id="SSF47384">
    <property type="entry name" value="Homodimeric domain of signal transducing histidine kinase"/>
    <property type="match status" value="1"/>
</dbReference>
<evidence type="ECO:0000256" key="1">
    <source>
        <dbReference type="ARBA" id="ARBA00000085"/>
    </source>
</evidence>
<protein>
    <recommendedName>
        <fullName evidence="2">histidine kinase</fullName>
        <ecNumber evidence="2">2.7.13.3</ecNumber>
    </recommendedName>
</protein>
<proteinExistence type="predicted"/>
<dbReference type="AlphaFoldDB" id="A0A918JJ05"/>
<dbReference type="PROSITE" id="PS00041">
    <property type="entry name" value="HTH_ARAC_FAMILY_1"/>
    <property type="match status" value="1"/>
</dbReference>
<dbReference type="Gene3D" id="2.60.40.10">
    <property type="entry name" value="Immunoglobulins"/>
    <property type="match status" value="1"/>
</dbReference>
<feature type="domain" description="HTH araC/xylS-type" evidence="10">
    <location>
        <begin position="1070"/>
        <end position="1168"/>
    </location>
</feature>